<dbReference type="InterPro" id="IPR036236">
    <property type="entry name" value="Znf_C2H2_sf"/>
</dbReference>
<evidence type="ECO:0000256" key="2">
    <source>
        <dbReference type="ARBA" id="ARBA00022737"/>
    </source>
</evidence>
<feature type="binding site" evidence="6">
    <location>
        <position position="62"/>
    </location>
    <ligand>
        <name>Zn(2+)</name>
        <dbReference type="ChEBI" id="CHEBI:29105"/>
    </ligand>
</feature>
<feature type="domain" description="C2H2-type" evidence="7">
    <location>
        <begin position="298"/>
        <end position="325"/>
    </location>
</feature>
<dbReference type="AlphaFoldDB" id="A0A5E4PVY8"/>
<keyword evidence="2" id="KW-0677">Repeat</keyword>
<dbReference type="InterPro" id="IPR012934">
    <property type="entry name" value="Znf_AD"/>
</dbReference>
<evidence type="ECO:0008006" key="11">
    <source>
        <dbReference type="Google" id="ProtNLM"/>
    </source>
</evidence>
<dbReference type="Pfam" id="PF07776">
    <property type="entry name" value="zf-AD"/>
    <property type="match status" value="1"/>
</dbReference>
<feature type="binding site" evidence="6">
    <location>
        <position position="59"/>
    </location>
    <ligand>
        <name>Zn(2+)</name>
        <dbReference type="ChEBI" id="CHEBI:29105"/>
    </ligand>
</feature>
<dbReference type="Pfam" id="PF12874">
    <property type="entry name" value="zf-met"/>
    <property type="match status" value="1"/>
</dbReference>
<keyword evidence="3 5" id="KW-0863">Zinc-finger</keyword>
<evidence type="ECO:0000256" key="6">
    <source>
        <dbReference type="PROSITE-ProRule" id="PRU01263"/>
    </source>
</evidence>
<dbReference type="GO" id="GO:0005634">
    <property type="term" value="C:nucleus"/>
    <property type="evidence" value="ECO:0007669"/>
    <property type="project" value="InterPro"/>
</dbReference>
<dbReference type="PANTHER" id="PTHR24403:SF67">
    <property type="entry name" value="FI01116P-RELATED"/>
    <property type="match status" value="1"/>
</dbReference>
<evidence type="ECO:0000259" key="8">
    <source>
        <dbReference type="PROSITE" id="PS51915"/>
    </source>
</evidence>
<dbReference type="EMBL" id="FZQP02000548">
    <property type="protein sequence ID" value="VVC89435.1"/>
    <property type="molecule type" value="Genomic_DNA"/>
</dbReference>
<dbReference type="SMART" id="SM00868">
    <property type="entry name" value="zf-AD"/>
    <property type="match status" value="1"/>
</dbReference>
<dbReference type="Gene3D" id="3.30.40.10">
    <property type="entry name" value="Zinc/RING finger domain, C3HC4 (zinc finger)"/>
    <property type="match status" value="1"/>
</dbReference>
<dbReference type="SUPFAM" id="SSF57667">
    <property type="entry name" value="beta-beta-alpha zinc fingers"/>
    <property type="match status" value="1"/>
</dbReference>
<keyword evidence="4 6" id="KW-0862">Zinc</keyword>
<evidence type="ECO:0000313" key="9">
    <source>
        <dbReference type="EMBL" id="VVC89435.1"/>
    </source>
</evidence>
<feature type="binding site" evidence="6">
    <location>
        <position position="9"/>
    </location>
    <ligand>
        <name>Zn(2+)</name>
        <dbReference type="ChEBI" id="CHEBI:29105"/>
    </ligand>
</feature>
<dbReference type="Gene3D" id="3.30.160.60">
    <property type="entry name" value="Classic Zinc Finger"/>
    <property type="match status" value="1"/>
</dbReference>
<evidence type="ECO:0000256" key="5">
    <source>
        <dbReference type="PROSITE-ProRule" id="PRU00042"/>
    </source>
</evidence>
<dbReference type="FunFam" id="3.30.160.60:FF:000446">
    <property type="entry name" value="Zinc finger protein"/>
    <property type="match status" value="1"/>
</dbReference>
<proteinExistence type="predicted"/>
<dbReference type="SUPFAM" id="SSF57716">
    <property type="entry name" value="Glucocorticoid receptor-like (DNA-binding domain)"/>
    <property type="match status" value="1"/>
</dbReference>
<reference evidence="9 10" key="1">
    <citation type="submission" date="2017-07" db="EMBL/GenBank/DDBJ databases">
        <authorList>
            <person name="Talla V."/>
            <person name="Backstrom N."/>
        </authorList>
    </citation>
    <scope>NUCLEOTIDE SEQUENCE [LARGE SCALE GENOMIC DNA]</scope>
</reference>
<dbReference type="PROSITE" id="PS00028">
    <property type="entry name" value="ZINC_FINGER_C2H2_1"/>
    <property type="match status" value="3"/>
</dbReference>
<dbReference type="PROSITE" id="PS50157">
    <property type="entry name" value="ZINC_FINGER_C2H2_2"/>
    <property type="match status" value="2"/>
</dbReference>
<dbReference type="InterPro" id="IPR050688">
    <property type="entry name" value="Zinc_finger/UBP_domain"/>
</dbReference>
<dbReference type="Proteomes" id="UP000324832">
    <property type="component" value="Unassembled WGS sequence"/>
</dbReference>
<sequence>MEDIQTAYCRFCAQQSNSDKMLNVFQDNNKFDDINMKLIFFNADYVDLISESPLPKTICFVCLEELNKSYEFFCNIKKAQTFLNDIFPLIEQFSDDDKNFDDCVDESELKEDIPILATNNMMEVKVEPKEEEVDEKVDFDDIFETALRCSPVYEDKEGVKKSISKWKDYPWICAFCNIEFLDIETLRLHSRLTHGRCNAFSCVFCKNFECVYFIDFVNHVRKHKRKLRKRCEYCDAMVKSDELKKHATEHLKDEIPCHYCGEVFSKVKLQEHLEEFEPIKPKRKRHKKRGVPITIDDLTCKLCNKIYKSLNSLRDHQKLHSKDRKKEYTCERCGKMFYNKGTLTSHIMAHDKVRPHITPEGVFPINPQTGELVQVIDAGTEEWKSKIMVPGKRGRKSMKKNV</sequence>
<dbReference type="GO" id="GO:0010468">
    <property type="term" value="P:regulation of gene expression"/>
    <property type="evidence" value="ECO:0007669"/>
    <property type="project" value="TreeGrafter"/>
</dbReference>
<dbReference type="Gene3D" id="3.40.1800.20">
    <property type="match status" value="1"/>
</dbReference>
<evidence type="ECO:0000313" key="10">
    <source>
        <dbReference type="Proteomes" id="UP000324832"/>
    </source>
</evidence>
<evidence type="ECO:0000256" key="1">
    <source>
        <dbReference type="ARBA" id="ARBA00022723"/>
    </source>
</evidence>
<dbReference type="PANTHER" id="PTHR24403">
    <property type="entry name" value="ZINC FINGER PROTEIN"/>
    <property type="match status" value="1"/>
</dbReference>
<evidence type="ECO:0000256" key="3">
    <source>
        <dbReference type="ARBA" id="ARBA00022771"/>
    </source>
</evidence>
<gene>
    <name evidence="9" type="ORF">LSINAPIS_LOCUS2559</name>
</gene>
<protein>
    <recommendedName>
        <fullName evidence="11">Protein krueppel</fullName>
    </recommendedName>
</protein>
<dbReference type="PROSITE" id="PS51915">
    <property type="entry name" value="ZAD"/>
    <property type="match status" value="1"/>
</dbReference>
<feature type="binding site" evidence="6">
    <location>
        <position position="12"/>
    </location>
    <ligand>
        <name>Zn(2+)</name>
        <dbReference type="ChEBI" id="CHEBI:29105"/>
    </ligand>
</feature>
<evidence type="ECO:0000259" key="7">
    <source>
        <dbReference type="PROSITE" id="PS50157"/>
    </source>
</evidence>
<dbReference type="SMART" id="SM00355">
    <property type="entry name" value="ZnF_C2H2"/>
    <property type="match status" value="6"/>
</dbReference>
<evidence type="ECO:0000256" key="4">
    <source>
        <dbReference type="ARBA" id="ARBA00022833"/>
    </source>
</evidence>
<name>A0A5E4PVY8_9NEOP</name>
<dbReference type="GO" id="GO:0008270">
    <property type="term" value="F:zinc ion binding"/>
    <property type="evidence" value="ECO:0007669"/>
    <property type="project" value="UniProtKB-UniRule"/>
</dbReference>
<dbReference type="InterPro" id="IPR013087">
    <property type="entry name" value="Znf_C2H2_type"/>
</dbReference>
<dbReference type="InterPro" id="IPR013083">
    <property type="entry name" value="Znf_RING/FYVE/PHD"/>
</dbReference>
<keyword evidence="1 6" id="KW-0479">Metal-binding</keyword>
<keyword evidence="10" id="KW-1185">Reference proteome</keyword>
<feature type="domain" description="ZAD" evidence="8">
    <location>
        <begin position="7"/>
        <end position="86"/>
    </location>
</feature>
<organism evidence="9 10">
    <name type="scientific">Leptidea sinapis</name>
    <dbReference type="NCBI Taxonomy" id="189913"/>
    <lineage>
        <taxon>Eukaryota</taxon>
        <taxon>Metazoa</taxon>
        <taxon>Ecdysozoa</taxon>
        <taxon>Arthropoda</taxon>
        <taxon>Hexapoda</taxon>
        <taxon>Insecta</taxon>
        <taxon>Pterygota</taxon>
        <taxon>Neoptera</taxon>
        <taxon>Endopterygota</taxon>
        <taxon>Lepidoptera</taxon>
        <taxon>Glossata</taxon>
        <taxon>Ditrysia</taxon>
        <taxon>Papilionoidea</taxon>
        <taxon>Pieridae</taxon>
        <taxon>Dismorphiinae</taxon>
        <taxon>Leptidea</taxon>
    </lineage>
</organism>
<accession>A0A5E4PVY8</accession>
<dbReference type="Pfam" id="PF00096">
    <property type="entry name" value="zf-C2H2"/>
    <property type="match status" value="1"/>
</dbReference>
<feature type="domain" description="C2H2-type" evidence="7">
    <location>
        <begin position="328"/>
        <end position="355"/>
    </location>
</feature>